<dbReference type="EMBL" id="WHNY01000060">
    <property type="protein sequence ID" value="NOU66169.1"/>
    <property type="molecule type" value="Genomic_DNA"/>
</dbReference>
<sequence length="430" mass="47985">MIHQPHEERDVMTMKKEAKYIATVSLGVMGAGFLATLPTAVSSTVWGTFLQGGFEAGVVGGLADWFAVSALFRHPLGIPIPHTALLPNNREKITKALVSTVQNELLSKETIRARLQQIRFLERGLELADKQLDNASLHKGLTALAKQALQAIDLEKLTPLLAEEIHKALQDVDTSRLVRTVVDSIEDGGYDGKTFDFVLDKAAAWAIKSDTRDQLGAMAIKAFEGLQSNGFMAFAVNAFIGMVNEEKIGGIIQNFVLSYIEQMRTKNHPRRESVLTFIRNELHKLERNAQLLAELEKLKTKLPELFDLDEKLAQLLAKLKDKAEAFIDEPDFVSQHVVPIIRKMLSSIRENPDMLHKGEDWIQEQIASYVEQNHSKIGQLVKENLDKLDNEKLTVLMEEKIGSDLQWIRVNGAICGFIIGLGLAGLKMLF</sequence>
<keyword evidence="1" id="KW-0175">Coiled coil</keyword>
<organism evidence="3 4">
    <name type="scientific">Paenibacillus plantarum</name>
    <dbReference type="NCBI Taxonomy" id="2654975"/>
    <lineage>
        <taxon>Bacteria</taxon>
        <taxon>Bacillati</taxon>
        <taxon>Bacillota</taxon>
        <taxon>Bacilli</taxon>
        <taxon>Bacillales</taxon>
        <taxon>Paenibacillaceae</taxon>
        <taxon>Paenibacillus</taxon>
    </lineage>
</organism>
<gene>
    <name evidence="3" type="ORF">GC096_19200</name>
</gene>
<dbReference type="PANTHER" id="PTHR38442">
    <property type="entry name" value="INNER MEMBRANE PROTEIN-RELATED"/>
    <property type="match status" value="1"/>
</dbReference>
<dbReference type="Pfam" id="PF04286">
    <property type="entry name" value="DUF445"/>
    <property type="match status" value="1"/>
</dbReference>
<reference evidence="3 4" key="1">
    <citation type="submission" date="2019-10" db="EMBL/GenBank/DDBJ databases">
        <title>Description of Paenibacillus humi sp. nov.</title>
        <authorList>
            <person name="Carlier A."/>
            <person name="Qi S."/>
        </authorList>
    </citation>
    <scope>NUCLEOTIDE SEQUENCE [LARGE SCALE GENOMIC DNA]</scope>
    <source>
        <strain evidence="3 4">LMG 31461</strain>
    </source>
</reference>
<keyword evidence="2" id="KW-0812">Transmembrane</keyword>
<dbReference type="PANTHER" id="PTHR38442:SF1">
    <property type="entry name" value="INNER MEMBRANE PROTEIN"/>
    <property type="match status" value="1"/>
</dbReference>
<accession>A0ABX1XDY7</accession>
<evidence type="ECO:0000313" key="3">
    <source>
        <dbReference type="EMBL" id="NOU66169.1"/>
    </source>
</evidence>
<protein>
    <submittedName>
        <fullName evidence="3">DUF445 family protein</fullName>
    </submittedName>
</protein>
<feature type="coiled-coil region" evidence="1">
    <location>
        <begin position="275"/>
        <end position="308"/>
    </location>
</feature>
<comment type="caution">
    <text evidence="3">The sequence shown here is derived from an EMBL/GenBank/DDBJ whole genome shotgun (WGS) entry which is preliminary data.</text>
</comment>
<dbReference type="InterPro" id="IPR007383">
    <property type="entry name" value="DUF445"/>
</dbReference>
<keyword evidence="4" id="KW-1185">Reference proteome</keyword>
<proteinExistence type="predicted"/>
<evidence type="ECO:0000256" key="2">
    <source>
        <dbReference type="SAM" id="Phobius"/>
    </source>
</evidence>
<keyword evidence="2" id="KW-1133">Transmembrane helix</keyword>
<evidence type="ECO:0000256" key="1">
    <source>
        <dbReference type="SAM" id="Coils"/>
    </source>
</evidence>
<feature type="transmembrane region" description="Helical" evidence="2">
    <location>
        <begin position="20"/>
        <end position="41"/>
    </location>
</feature>
<keyword evidence="2" id="KW-0472">Membrane</keyword>
<feature type="transmembrane region" description="Helical" evidence="2">
    <location>
        <begin position="407"/>
        <end position="426"/>
    </location>
</feature>
<evidence type="ECO:0000313" key="4">
    <source>
        <dbReference type="Proteomes" id="UP000653578"/>
    </source>
</evidence>
<dbReference type="Proteomes" id="UP000653578">
    <property type="component" value="Unassembled WGS sequence"/>
</dbReference>
<name>A0ABX1XDY7_9BACL</name>